<gene>
    <name evidence="1" type="primary">MED8</name>
    <name evidence="3" type="ORF">K491DRAFT_693758</name>
</gene>
<comment type="subunit">
    <text evidence="1">Component of the Mediator complex.</text>
</comment>
<dbReference type="OrthoDB" id="5329317at2759"/>
<keyword evidence="1" id="KW-0010">Activator</keyword>
<dbReference type="GO" id="GO:0003712">
    <property type="term" value="F:transcription coregulator activity"/>
    <property type="evidence" value="ECO:0007669"/>
    <property type="project" value="InterPro"/>
</dbReference>
<protein>
    <recommendedName>
        <fullName evidence="1">Mediator of RNA polymerase II transcription subunit 8</fullName>
    </recommendedName>
    <alternativeName>
        <fullName evidence="1">Mediator complex subunit 8</fullName>
    </alternativeName>
</protein>
<keyword evidence="4" id="KW-1185">Reference proteome</keyword>
<keyword evidence="1" id="KW-0804">Transcription</keyword>
<feature type="region of interest" description="Disordered" evidence="2">
    <location>
        <begin position="144"/>
        <end position="170"/>
    </location>
</feature>
<comment type="subcellular location">
    <subcellularLocation>
        <location evidence="1">Nucleus</location>
    </subcellularLocation>
</comment>
<dbReference type="EMBL" id="MU004362">
    <property type="protein sequence ID" value="KAF2654575.1"/>
    <property type="molecule type" value="Genomic_DNA"/>
</dbReference>
<dbReference type="Proteomes" id="UP000799324">
    <property type="component" value="Unassembled WGS sequence"/>
</dbReference>
<reference evidence="3" key="1">
    <citation type="journal article" date="2020" name="Stud. Mycol.">
        <title>101 Dothideomycetes genomes: a test case for predicting lifestyles and emergence of pathogens.</title>
        <authorList>
            <person name="Haridas S."/>
            <person name="Albert R."/>
            <person name="Binder M."/>
            <person name="Bloem J."/>
            <person name="Labutti K."/>
            <person name="Salamov A."/>
            <person name="Andreopoulos B."/>
            <person name="Baker S."/>
            <person name="Barry K."/>
            <person name="Bills G."/>
            <person name="Bluhm B."/>
            <person name="Cannon C."/>
            <person name="Castanera R."/>
            <person name="Culley D."/>
            <person name="Daum C."/>
            <person name="Ezra D."/>
            <person name="Gonzalez J."/>
            <person name="Henrissat B."/>
            <person name="Kuo A."/>
            <person name="Liang C."/>
            <person name="Lipzen A."/>
            <person name="Lutzoni F."/>
            <person name="Magnuson J."/>
            <person name="Mondo S."/>
            <person name="Nolan M."/>
            <person name="Ohm R."/>
            <person name="Pangilinan J."/>
            <person name="Park H.-J."/>
            <person name="Ramirez L."/>
            <person name="Alfaro M."/>
            <person name="Sun H."/>
            <person name="Tritt A."/>
            <person name="Yoshinaga Y."/>
            <person name="Zwiers L.-H."/>
            <person name="Turgeon B."/>
            <person name="Goodwin S."/>
            <person name="Spatafora J."/>
            <person name="Crous P."/>
            <person name="Grigoriev I."/>
        </authorList>
    </citation>
    <scope>NUCLEOTIDE SEQUENCE</scope>
    <source>
        <strain evidence="3">CBS 122681</strain>
    </source>
</reference>
<evidence type="ECO:0000256" key="1">
    <source>
        <dbReference type="RuleBase" id="RU364144"/>
    </source>
</evidence>
<feature type="compositionally biased region" description="Basic and acidic residues" evidence="2">
    <location>
        <begin position="229"/>
        <end position="247"/>
    </location>
</feature>
<accession>A0A6A6T3J3</accession>
<comment type="function">
    <text evidence="1">Component of the Mediator complex, a coactivator involved in the regulated transcription of nearly all RNA polymerase II-dependent genes. Mediator functions as a bridge to convey information from gene-specific regulatory proteins to the basal RNA polymerase II transcription machinery. Mediator is recruited to promoters by direct interactions with regulatory proteins and serves as a scaffold for the assembly of a functional preinitiation complex with RNA polymerase II and the general transcription factors.</text>
</comment>
<dbReference type="GO" id="GO:0006357">
    <property type="term" value="P:regulation of transcription by RNA polymerase II"/>
    <property type="evidence" value="ECO:0007669"/>
    <property type="project" value="InterPro"/>
</dbReference>
<dbReference type="InterPro" id="IPR019364">
    <property type="entry name" value="Mediatior_Med8_fun/met"/>
</dbReference>
<evidence type="ECO:0000313" key="4">
    <source>
        <dbReference type="Proteomes" id="UP000799324"/>
    </source>
</evidence>
<proteinExistence type="inferred from homology"/>
<dbReference type="Gene3D" id="6.10.250.2610">
    <property type="match status" value="1"/>
</dbReference>
<dbReference type="Pfam" id="PF10232">
    <property type="entry name" value="Med8"/>
    <property type="match status" value="1"/>
</dbReference>
<feature type="region of interest" description="Disordered" evidence="2">
    <location>
        <begin position="229"/>
        <end position="253"/>
    </location>
</feature>
<dbReference type="Gene3D" id="1.20.58.1710">
    <property type="match status" value="1"/>
</dbReference>
<evidence type="ECO:0000313" key="3">
    <source>
        <dbReference type="EMBL" id="KAF2654575.1"/>
    </source>
</evidence>
<dbReference type="AlphaFoldDB" id="A0A6A6T3J3"/>
<comment type="similarity">
    <text evidence="1">Belongs to the Mediator complex subunit 8 family.</text>
</comment>
<dbReference type="GO" id="GO:0016592">
    <property type="term" value="C:mediator complex"/>
    <property type="evidence" value="ECO:0007669"/>
    <property type="project" value="InterPro"/>
</dbReference>
<sequence length="268" mass="29775">MSYNQLLNLSAEDVKALENLRSIIMPLTMSIEGLQANLAQTPDAPPNWDTIQQTSKLIGDYLRSTQAFLHDKQETSKPSGAEILKTLHPYPISPFPAATKSGLVDEILRKKPDARNEKWIDERLSTAATFCHVPSDWNIEPAREREEDALPSSETLEGDGVGGAKKEQRVKSVMDEDDIESLWAESGPLISVQNELFSRAMHTKEDDVELDEALMEYIDEIKATLSVKEDDTPESRAMEDVKEEGPGTEKQGIMPLSTMLKFISTGSA</sequence>
<keyword evidence="1" id="KW-0805">Transcription regulation</keyword>
<keyword evidence="1" id="KW-0539">Nucleus</keyword>
<name>A0A6A6T3J3_9PLEO</name>
<organism evidence="3 4">
    <name type="scientific">Lophiostoma macrostomum CBS 122681</name>
    <dbReference type="NCBI Taxonomy" id="1314788"/>
    <lineage>
        <taxon>Eukaryota</taxon>
        <taxon>Fungi</taxon>
        <taxon>Dikarya</taxon>
        <taxon>Ascomycota</taxon>
        <taxon>Pezizomycotina</taxon>
        <taxon>Dothideomycetes</taxon>
        <taxon>Pleosporomycetidae</taxon>
        <taxon>Pleosporales</taxon>
        <taxon>Lophiostomataceae</taxon>
        <taxon>Lophiostoma</taxon>
    </lineage>
</organism>
<evidence type="ECO:0000256" key="2">
    <source>
        <dbReference type="SAM" id="MobiDB-lite"/>
    </source>
</evidence>